<dbReference type="InterPro" id="IPR050678">
    <property type="entry name" value="DNA_Partitioning_ATPase"/>
</dbReference>
<dbReference type="InterPro" id="IPR027417">
    <property type="entry name" value="P-loop_NTPase"/>
</dbReference>
<evidence type="ECO:0000313" key="2">
    <source>
        <dbReference type="EMBL" id="GAO13024.1"/>
    </source>
</evidence>
<dbReference type="PANTHER" id="PTHR13696">
    <property type="entry name" value="P-LOOP CONTAINING NUCLEOSIDE TRIPHOSPHATE HYDROLASE"/>
    <property type="match status" value="1"/>
</dbReference>
<organism evidence="2 3">
    <name type="scientific">Streptomyces lydicamycinicus</name>
    <dbReference type="NCBI Taxonomy" id="1546107"/>
    <lineage>
        <taxon>Bacteria</taxon>
        <taxon>Bacillati</taxon>
        <taxon>Actinomycetota</taxon>
        <taxon>Actinomycetes</taxon>
        <taxon>Kitasatosporales</taxon>
        <taxon>Streptomycetaceae</taxon>
        <taxon>Streptomyces</taxon>
    </lineage>
</organism>
<name>A0A0P4RHX8_9ACTN</name>
<dbReference type="Proteomes" id="UP000048965">
    <property type="component" value="Unassembled WGS sequence"/>
</dbReference>
<dbReference type="EMBL" id="BBNO01000017">
    <property type="protein sequence ID" value="GAO13024.1"/>
    <property type="molecule type" value="Genomic_DNA"/>
</dbReference>
<reference evidence="3" key="1">
    <citation type="submission" date="2014-09" db="EMBL/GenBank/DDBJ databases">
        <title>Whole genome shotgun sequence of Streptomyces sp. NBRC 110027.</title>
        <authorList>
            <person name="Komaki H."/>
            <person name="Ichikawa N."/>
            <person name="Katano-Makiyama Y."/>
            <person name="Hosoyama A."/>
            <person name="Hashimoto M."/>
            <person name="Uohara A."/>
            <person name="Kitahashi Y."/>
            <person name="Ohji S."/>
            <person name="Kimura A."/>
            <person name="Yamazoe A."/>
            <person name="Igarashi Y."/>
            <person name="Fujita N."/>
        </authorList>
    </citation>
    <scope>NUCLEOTIDE SEQUENCE [LARGE SCALE GENOMIC DNA]</scope>
    <source>
        <strain evidence="3">NBRC 110027</strain>
    </source>
</reference>
<proteinExistence type="predicted"/>
<dbReference type="Gene3D" id="3.40.50.300">
    <property type="entry name" value="P-loop containing nucleotide triphosphate hydrolases"/>
    <property type="match status" value="1"/>
</dbReference>
<keyword evidence="3" id="KW-1185">Reference proteome</keyword>
<dbReference type="RefSeq" id="WP_158894888.1">
    <property type="nucleotide sequence ID" value="NZ_BBNO01000017.1"/>
</dbReference>
<dbReference type="OrthoDB" id="4532289at2"/>
<sequence>MTRSYALVNLKPGVGKSTSAVYLAAALAEAGQDPLFVDADKGKTGLRWDELAGGLGYPVVHKPTKTLHSALPDMARRHGSVVVDVPQVEDHAAIARSACRFADTWILPFAPAGVEVDRVFADDRLTDFLEDTQSLRREPARVVVLLNRTNTLRPTRSGPDAEVREVLAEMGYHVLTTQIPQHDGQYRQTFGTKIRAIGTPFQRLLKELTALENGGGE</sequence>
<gene>
    <name evidence="2" type="primary">parA</name>
    <name evidence="2" type="ORF">TPA0598_17_00050</name>
</gene>
<evidence type="ECO:0000259" key="1">
    <source>
        <dbReference type="Pfam" id="PF01656"/>
    </source>
</evidence>
<feature type="domain" description="CobQ/CobB/MinD/ParA nucleotide binding" evidence="1">
    <location>
        <begin position="6"/>
        <end position="121"/>
    </location>
</feature>
<dbReference type="InterPro" id="IPR002586">
    <property type="entry name" value="CobQ/CobB/MinD/ParA_Nub-bd_dom"/>
</dbReference>
<reference evidence="2 3" key="2">
    <citation type="journal article" date="2015" name="Stand. Genomic Sci.">
        <title>Draft genome sequence of marine-derived Streptomyces sp. TP-A0598, a producer of anti-MRSA antibiotic lydicamycins.</title>
        <authorList>
            <person name="Komaki H."/>
            <person name="Ichikawa N."/>
            <person name="Hosoyama A."/>
            <person name="Fujita N."/>
            <person name="Igarashi Y."/>
        </authorList>
    </citation>
    <scope>NUCLEOTIDE SEQUENCE [LARGE SCALE GENOMIC DNA]</scope>
    <source>
        <strain evidence="2 3">NBRC 110027</strain>
    </source>
</reference>
<comment type="caution">
    <text evidence="2">The sequence shown here is derived from an EMBL/GenBank/DDBJ whole genome shotgun (WGS) entry which is preliminary data.</text>
</comment>
<dbReference type="SUPFAM" id="SSF52540">
    <property type="entry name" value="P-loop containing nucleoside triphosphate hydrolases"/>
    <property type="match status" value="1"/>
</dbReference>
<dbReference type="PANTHER" id="PTHR13696:SF99">
    <property type="entry name" value="COBYRINIC ACID AC-DIAMIDE SYNTHASE"/>
    <property type="match status" value="1"/>
</dbReference>
<accession>A0A0P4RHX8</accession>
<evidence type="ECO:0000313" key="3">
    <source>
        <dbReference type="Proteomes" id="UP000048965"/>
    </source>
</evidence>
<dbReference type="CDD" id="cd02042">
    <property type="entry name" value="ParAB_family"/>
    <property type="match status" value="1"/>
</dbReference>
<protein>
    <submittedName>
        <fullName evidence="2">Putative partitioning protein</fullName>
    </submittedName>
</protein>
<dbReference type="Pfam" id="PF01656">
    <property type="entry name" value="CbiA"/>
    <property type="match status" value="1"/>
</dbReference>
<dbReference type="AlphaFoldDB" id="A0A0P4RHX8"/>